<dbReference type="PANTHER" id="PTHR45638:SF11">
    <property type="entry name" value="CYCLIC NUCLEOTIDE-GATED CATION CHANNEL SUBUNIT A"/>
    <property type="match status" value="1"/>
</dbReference>
<comment type="subcellular location">
    <subcellularLocation>
        <location evidence="1">Membrane</location>
        <topology evidence="1">Multi-pass membrane protein</topology>
    </subcellularLocation>
</comment>
<dbReference type="GO" id="GO:0005221">
    <property type="term" value="F:intracellularly cyclic nucleotide-activated monoatomic cation channel activity"/>
    <property type="evidence" value="ECO:0007669"/>
    <property type="project" value="InterPro"/>
</dbReference>
<dbReference type="PROSITE" id="PS50042">
    <property type="entry name" value="CNMP_BINDING_3"/>
    <property type="match status" value="1"/>
</dbReference>
<comment type="caution">
    <text evidence="10">The sequence shown here is derived from an EMBL/GenBank/DDBJ whole genome shotgun (WGS) entry which is preliminary data.</text>
</comment>
<keyword evidence="6" id="KW-0472">Membrane</keyword>
<dbReference type="SMART" id="SM00100">
    <property type="entry name" value="cNMP"/>
    <property type="match status" value="1"/>
</dbReference>
<evidence type="ECO:0000256" key="3">
    <source>
        <dbReference type="ARBA" id="ARBA00022692"/>
    </source>
</evidence>
<dbReference type="InterPro" id="IPR050866">
    <property type="entry name" value="CNG_cation_channel"/>
</dbReference>
<dbReference type="Proteomes" id="UP000318093">
    <property type="component" value="Unassembled WGS sequence"/>
</dbReference>
<evidence type="ECO:0000256" key="1">
    <source>
        <dbReference type="ARBA" id="ARBA00004141"/>
    </source>
</evidence>
<dbReference type="AlphaFoldDB" id="A0A537JB91"/>
<evidence type="ECO:0000256" key="6">
    <source>
        <dbReference type="ARBA" id="ARBA00023136"/>
    </source>
</evidence>
<keyword evidence="8" id="KW-0407">Ion channel</keyword>
<dbReference type="GO" id="GO:0044877">
    <property type="term" value="F:protein-containing complex binding"/>
    <property type="evidence" value="ECO:0007669"/>
    <property type="project" value="TreeGrafter"/>
</dbReference>
<name>A0A537JB91_9BACT</name>
<gene>
    <name evidence="10" type="ORF">E6H03_07680</name>
</gene>
<sequence>MPLLSSASERSAVLEKLPLFVGLSQADLGRISRLVKEVEVPAGRPVAAAGEAGRELFVIVDGRALVTTRRGRRVRLGPGDFFGEMSLIDGEPRSASVEATTSMRLLVLGYREFWQLMDESLPIVRRIMRTLSRRLRQAEKSAVA</sequence>
<dbReference type="InterPro" id="IPR014710">
    <property type="entry name" value="RmlC-like_jellyroll"/>
</dbReference>
<dbReference type="EMBL" id="VBAN01000235">
    <property type="protein sequence ID" value="TMI80818.1"/>
    <property type="molecule type" value="Genomic_DNA"/>
</dbReference>
<dbReference type="Pfam" id="PF00027">
    <property type="entry name" value="cNMP_binding"/>
    <property type="match status" value="1"/>
</dbReference>
<reference evidence="10 11" key="1">
    <citation type="journal article" date="2019" name="Nat. Microbiol.">
        <title>Mediterranean grassland soil C-N compound turnover is dependent on rainfall and depth, and is mediated by genomically divergent microorganisms.</title>
        <authorList>
            <person name="Diamond S."/>
            <person name="Andeer P.F."/>
            <person name="Li Z."/>
            <person name="Crits-Christoph A."/>
            <person name="Burstein D."/>
            <person name="Anantharaman K."/>
            <person name="Lane K.R."/>
            <person name="Thomas B.C."/>
            <person name="Pan C."/>
            <person name="Northen T.R."/>
            <person name="Banfield J.F."/>
        </authorList>
    </citation>
    <scope>NUCLEOTIDE SEQUENCE [LARGE SCALE GENOMIC DNA]</scope>
    <source>
        <strain evidence="10">NP_6</strain>
    </source>
</reference>
<evidence type="ECO:0000256" key="5">
    <source>
        <dbReference type="ARBA" id="ARBA00023065"/>
    </source>
</evidence>
<organism evidence="10 11">
    <name type="scientific">Candidatus Segetimicrobium genomatis</name>
    <dbReference type="NCBI Taxonomy" id="2569760"/>
    <lineage>
        <taxon>Bacteria</taxon>
        <taxon>Bacillati</taxon>
        <taxon>Candidatus Sysuimicrobiota</taxon>
        <taxon>Candidatus Sysuimicrobiia</taxon>
        <taxon>Candidatus Sysuimicrobiales</taxon>
        <taxon>Candidatus Segetimicrobiaceae</taxon>
        <taxon>Candidatus Segetimicrobium</taxon>
    </lineage>
</organism>
<protein>
    <submittedName>
        <fullName evidence="10">Cyclic nucleotide-binding domain-containing protein</fullName>
    </submittedName>
</protein>
<dbReference type="PROSITE" id="PS00889">
    <property type="entry name" value="CNMP_BINDING_2"/>
    <property type="match status" value="1"/>
</dbReference>
<keyword evidence="4" id="KW-1133">Transmembrane helix</keyword>
<dbReference type="InterPro" id="IPR018490">
    <property type="entry name" value="cNMP-bd_dom_sf"/>
</dbReference>
<evidence type="ECO:0000259" key="9">
    <source>
        <dbReference type="PROSITE" id="PS50042"/>
    </source>
</evidence>
<evidence type="ECO:0000256" key="2">
    <source>
        <dbReference type="ARBA" id="ARBA00022448"/>
    </source>
</evidence>
<dbReference type="InterPro" id="IPR018488">
    <property type="entry name" value="cNMP-bd_CS"/>
</dbReference>
<dbReference type="GO" id="GO:0016020">
    <property type="term" value="C:membrane"/>
    <property type="evidence" value="ECO:0007669"/>
    <property type="project" value="UniProtKB-SubCell"/>
</dbReference>
<dbReference type="PANTHER" id="PTHR45638">
    <property type="entry name" value="CYCLIC NUCLEOTIDE-GATED CATION CHANNEL SUBUNIT A"/>
    <property type="match status" value="1"/>
</dbReference>
<dbReference type="Gene3D" id="2.60.120.10">
    <property type="entry name" value="Jelly Rolls"/>
    <property type="match status" value="1"/>
</dbReference>
<evidence type="ECO:0000256" key="4">
    <source>
        <dbReference type="ARBA" id="ARBA00022989"/>
    </source>
</evidence>
<proteinExistence type="predicted"/>
<keyword evidence="7" id="KW-1071">Ligand-gated ion channel</keyword>
<keyword evidence="5" id="KW-0406">Ion transport</keyword>
<evidence type="ECO:0000256" key="8">
    <source>
        <dbReference type="ARBA" id="ARBA00023303"/>
    </source>
</evidence>
<accession>A0A537JB91</accession>
<evidence type="ECO:0000313" key="10">
    <source>
        <dbReference type="EMBL" id="TMI80818.1"/>
    </source>
</evidence>
<keyword evidence="3" id="KW-0812">Transmembrane</keyword>
<dbReference type="CDD" id="cd00038">
    <property type="entry name" value="CAP_ED"/>
    <property type="match status" value="1"/>
</dbReference>
<evidence type="ECO:0000256" key="7">
    <source>
        <dbReference type="ARBA" id="ARBA00023286"/>
    </source>
</evidence>
<evidence type="ECO:0000313" key="11">
    <source>
        <dbReference type="Proteomes" id="UP000318093"/>
    </source>
</evidence>
<feature type="domain" description="Cyclic nucleotide-binding" evidence="9">
    <location>
        <begin position="19"/>
        <end position="134"/>
    </location>
</feature>
<dbReference type="SUPFAM" id="SSF51206">
    <property type="entry name" value="cAMP-binding domain-like"/>
    <property type="match status" value="1"/>
</dbReference>
<dbReference type="InterPro" id="IPR000595">
    <property type="entry name" value="cNMP-bd_dom"/>
</dbReference>
<keyword evidence="2" id="KW-0813">Transport</keyword>